<dbReference type="InterPro" id="IPR036103">
    <property type="entry name" value="MYSc_Myo5"/>
</dbReference>
<accession>A0A0L0T6W4</accession>
<feature type="domain" description="Dilute" evidence="13">
    <location>
        <begin position="1295"/>
        <end position="1557"/>
    </location>
</feature>
<dbReference type="CDD" id="cd23767">
    <property type="entry name" value="IQCD"/>
    <property type="match status" value="2"/>
</dbReference>
<dbReference type="FunFam" id="1.20.5.190:FF:000001">
    <property type="entry name" value="unconventional myosin-Va"/>
    <property type="match status" value="1"/>
</dbReference>
<comment type="similarity">
    <text evidence="1 10">Belongs to the TRAFAC class myosin-kinesin ATPase superfamily. Myosin family.</text>
</comment>
<dbReference type="PROSITE" id="PS51126">
    <property type="entry name" value="DILUTE"/>
    <property type="match status" value="1"/>
</dbReference>
<dbReference type="Gene3D" id="1.20.120.720">
    <property type="entry name" value="Myosin VI head, motor domain, U50 subdomain"/>
    <property type="match status" value="1"/>
</dbReference>
<keyword evidence="8 10" id="KW-0505">Motor protein</keyword>
<dbReference type="InterPro" id="IPR027417">
    <property type="entry name" value="P-loop_NTPase"/>
</dbReference>
<dbReference type="OrthoDB" id="6108017at2759"/>
<keyword evidence="16" id="KW-1185">Reference proteome</keyword>
<dbReference type="EMBL" id="GG745366">
    <property type="protein sequence ID" value="KNE70528.1"/>
    <property type="molecule type" value="Genomic_DNA"/>
</dbReference>
<dbReference type="PRINTS" id="PR00193">
    <property type="entry name" value="MYOSINHEAVY"/>
</dbReference>
<protein>
    <recommendedName>
        <fullName evidence="17">Myosin motor domain-containing protein</fullName>
    </recommendedName>
</protein>
<keyword evidence="7 10" id="KW-0518">Myosin</keyword>
<dbReference type="PROSITE" id="PS51456">
    <property type="entry name" value="MYOSIN_MOTOR"/>
    <property type="match status" value="1"/>
</dbReference>
<dbReference type="GO" id="GO:0005516">
    <property type="term" value="F:calmodulin binding"/>
    <property type="evidence" value="ECO:0007669"/>
    <property type="project" value="UniProtKB-KW"/>
</dbReference>
<dbReference type="Pfam" id="PF00612">
    <property type="entry name" value="IQ"/>
    <property type="match status" value="3"/>
</dbReference>
<feature type="binding site" evidence="10">
    <location>
        <begin position="199"/>
        <end position="206"/>
    </location>
    <ligand>
        <name>ATP</name>
        <dbReference type="ChEBI" id="CHEBI:30616"/>
    </ligand>
</feature>
<dbReference type="SMART" id="SM00242">
    <property type="entry name" value="MYSc"/>
    <property type="match status" value="1"/>
</dbReference>
<proteinExistence type="inferred from homology"/>
<keyword evidence="4 10" id="KW-0067">ATP-binding</keyword>
<gene>
    <name evidence="15" type="ORF">AMAG_14653</name>
</gene>
<keyword evidence="3 10" id="KW-0547">Nucleotide-binding</keyword>
<dbReference type="GO" id="GO:0005524">
    <property type="term" value="F:ATP binding"/>
    <property type="evidence" value="ECO:0007669"/>
    <property type="project" value="UniProtKB-UniRule"/>
</dbReference>
<dbReference type="PANTHER" id="PTHR13140">
    <property type="entry name" value="MYOSIN"/>
    <property type="match status" value="1"/>
</dbReference>
<dbReference type="Gene3D" id="1.10.10.820">
    <property type="match status" value="1"/>
</dbReference>
<dbReference type="PANTHER" id="PTHR13140:SF706">
    <property type="entry name" value="DILUTE CLASS UNCONVENTIONAL MYOSIN, ISOFORM C"/>
    <property type="match status" value="1"/>
</dbReference>
<dbReference type="STRING" id="578462.A0A0L0T6W4"/>
<dbReference type="Gene3D" id="1.20.58.530">
    <property type="match status" value="1"/>
</dbReference>
<keyword evidence="9 10" id="KW-0009">Actin-binding</keyword>
<dbReference type="InterPro" id="IPR001609">
    <property type="entry name" value="Myosin_head_motor_dom-like"/>
</dbReference>
<dbReference type="Gene3D" id="1.20.5.190">
    <property type="match status" value="1"/>
</dbReference>
<dbReference type="Pfam" id="PF01843">
    <property type="entry name" value="DIL"/>
    <property type="match status" value="1"/>
</dbReference>
<dbReference type="GO" id="GO:0005737">
    <property type="term" value="C:cytoplasm"/>
    <property type="evidence" value="ECO:0007669"/>
    <property type="project" value="TreeGrafter"/>
</dbReference>
<reference evidence="15 16" key="1">
    <citation type="submission" date="2009-11" db="EMBL/GenBank/DDBJ databases">
        <title>Annotation of Allomyces macrogynus ATCC 38327.</title>
        <authorList>
            <consortium name="The Broad Institute Genome Sequencing Platform"/>
            <person name="Russ C."/>
            <person name="Cuomo C."/>
            <person name="Burger G."/>
            <person name="Gray M.W."/>
            <person name="Holland P.W.H."/>
            <person name="King N."/>
            <person name="Lang F.B.F."/>
            <person name="Roger A.J."/>
            <person name="Ruiz-Trillo I."/>
            <person name="Young S.K."/>
            <person name="Zeng Q."/>
            <person name="Gargeya S."/>
            <person name="Fitzgerald M."/>
            <person name="Haas B."/>
            <person name="Abouelleil A."/>
            <person name="Alvarado L."/>
            <person name="Arachchi H.M."/>
            <person name="Berlin A."/>
            <person name="Chapman S.B."/>
            <person name="Gearin G."/>
            <person name="Goldberg J."/>
            <person name="Griggs A."/>
            <person name="Gujja S."/>
            <person name="Hansen M."/>
            <person name="Heiman D."/>
            <person name="Howarth C."/>
            <person name="Larimer J."/>
            <person name="Lui A."/>
            <person name="MacDonald P.J.P."/>
            <person name="McCowen C."/>
            <person name="Montmayeur A."/>
            <person name="Murphy C."/>
            <person name="Neiman D."/>
            <person name="Pearson M."/>
            <person name="Priest M."/>
            <person name="Roberts A."/>
            <person name="Saif S."/>
            <person name="Shea T."/>
            <person name="Sisk P."/>
            <person name="Stolte C."/>
            <person name="Sykes S."/>
            <person name="Wortman J."/>
            <person name="Nusbaum C."/>
            <person name="Birren B."/>
        </authorList>
    </citation>
    <scope>NUCLEOTIDE SEQUENCE [LARGE SCALE GENOMIC DNA]</scope>
    <source>
        <strain evidence="15 16">ATCC 38327</strain>
    </source>
</reference>
<feature type="region of interest" description="Actin-binding" evidence="10">
    <location>
        <begin position="695"/>
        <end position="717"/>
    </location>
</feature>
<dbReference type="GO" id="GO:0016020">
    <property type="term" value="C:membrane"/>
    <property type="evidence" value="ECO:0007669"/>
    <property type="project" value="TreeGrafter"/>
</dbReference>
<dbReference type="InterPro" id="IPR000048">
    <property type="entry name" value="IQ_motif_EF-hand-BS"/>
</dbReference>
<dbReference type="SMART" id="SM00015">
    <property type="entry name" value="IQ"/>
    <property type="match status" value="5"/>
</dbReference>
<evidence type="ECO:0000256" key="5">
    <source>
        <dbReference type="ARBA" id="ARBA00022860"/>
    </source>
</evidence>
<reference evidence="16" key="2">
    <citation type="submission" date="2009-11" db="EMBL/GenBank/DDBJ databases">
        <title>The Genome Sequence of Allomyces macrogynus strain ATCC 38327.</title>
        <authorList>
            <consortium name="The Broad Institute Genome Sequencing Platform"/>
            <person name="Russ C."/>
            <person name="Cuomo C."/>
            <person name="Shea T."/>
            <person name="Young S.K."/>
            <person name="Zeng Q."/>
            <person name="Koehrsen M."/>
            <person name="Haas B."/>
            <person name="Borodovsky M."/>
            <person name="Guigo R."/>
            <person name="Alvarado L."/>
            <person name="Berlin A."/>
            <person name="Borenstein D."/>
            <person name="Chen Z."/>
            <person name="Engels R."/>
            <person name="Freedman E."/>
            <person name="Gellesch M."/>
            <person name="Goldberg J."/>
            <person name="Griggs A."/>
            <person name="Gujja S."/>
            <person name="Heiman D."/>
            <person name="Hepburn T."/>
            <person name="Howarth C."/>
            <person name="Jen D."/>
            <person name="Larson L."/>
            <person name="Lewis B."/>
            <person name="Mehta T."/>
            <person name="Park D."/>
            <person name="Pearson M."/>
            <person name="Roberts A."/>
            <person name="Saif S."/>
            <person name="Shenoy N."/>
            <person name="Sisk P."/>
            <person name="Stolte C."/>
            <person name="Sykes S."/>
            <person name="Walk T."/>
            <person name="White J."/>
            <person name="Yandava C."/>
            <person name="Burger G."/>
            <person name="Gray M.W."/>
            <person name="Holland P.W.H."/>
            <person name="King N."/>
            <person name="Lang F.B.F."/>
            <person name="Roger A.J."/>
            <person name="Ruiz-Trillo I."/>
            <person name="Lander E."/>
            <person name="Nusbaum C."/>
        </authorList>
    </citation>
    <scope>NUCLEOTIDE SEQUENCE [LARGE SCALE GENOMIC DNA]</scope>
    <source>
        <strain evidence="16">ATCC 38327</strain>
    </source>
</reference>
<evidence type="ECO:0000256" key="1">
    <source>
        <dbReference type="ARBA" id="ARBA00008314"/>
    </source>
</evidence>
<evidence type="ECO:0000256" key="4">
    <source>
        <dbReference type="ARBA" id="ARBA00022840"/>
    </source>
</evidence>
<evidence type="ECO:0000256" key="11">
    <source>
        <dbReference type="SAM" id="Coils"/>
    </source>
</evidence>
<dbReference type="VEuPathDB" id="FungiDB:AMAG_14653"/>
<dbReference type="Pfam" id="PF00063">
    <property type="entry name" value="Myosin_head"/>
    <property type="match status" value="1"/>
</dbReference>
<sequence length="1644" mass="182326">MSTKSLPAPPTSSLAVVPATAAGASSAASGTSSVDALLALYTPGTSVWVPDDADGWRAATVHAVIRQSDAVTVKVVDDRGHDRSATCPLAKSLDDLPPLRNPPMLEGIEDLTNLSYLHEPAVLHNIRVRYAQHQIYTYSGIVLIAMNPFQKVALYTNDVVRAYSGKRRGELEPHLFAVAEDAFRGMVRDKKNQSIIVSGESGAGKTVSAKYIMRYFATADSGDGTHADGSDDFDAADLDDFNGATMSEVEQQVLATNPIMESFGNAKTTRNDNSSRFGKYIELLFNDHAKIIGARIRTYLLERSRVVFQPETERNYHVFYQLCAGAPAAERKSLGLHPYSYFSYLNQGGNGVVKGIDDAAEFEATQRALSTVGVSVSEQWQIFRLLAAILHLGNVQIIALRSDEAYIPDDDPALVMACKLLGVPATEFKKWLVKRQIVTRFERIVSGMTATLATVVRDSVAKFMYAGLFEWLVDKTNASLCPDEVVASFTSFIGVLDIYGFEHFKKNSFEQLCINYANERLQAEFNQHVFTLEQEEYVREEISWSFIDFYDNKPCLELIEGKLGILALLDEESRLPGGSDKALIGKLYSHFEKKHPNFGKPRFSNTSFIVHHFADHVEYEIDGFLDKNKDTVPDELLALLNASTFELLPDVLAAHKVNKPATPSGPARIDSMTGVRPKSLVHRQPTLGSVFKQSLTQLMDTIASTEVSYIRCIKSNSAKLPFQFEPQLVLAQLRACGVLETIRISTAGYPGRWTFSEFADRYYMLVPSTEWHGFTDIRALCTTLLHRTIPDEDKYQVGRTKIFFRAGQLAFLEKRRSARLHACATSIQRVVRGHLARKHFLALRKAAITIQRVVRGFLARTQAKHLRERRAATRIQALVRGHPRAAAAAWRGKIARRVAAQWRRVRAATRIQAAWRAGVARRVFAAHMRKIVLAQGCIRRYLAKKQLKQLKVEARSIAHIKEISYRFENKVIELTQSLAAKEKQARQLGEAARAADAQVKVWRDKWADAQAQMAKMTDRINELVVAAREVESLTAQTKGLTSQINAANEFLKAKDAELGAANDTIQKLKDELAKKIAQEKERERERELAPPPGLEWAQIHSLRQEVDALKQQLAEEREWRQDVAEMPSAAAAARDVDDEYFRRGPAPSNTAVAGPWRTAPAVAQAISHQRRFSSVDGWTPQMKAMITIDFDASRKGHNAAATPDATAAAAHEQLEFLLQDPALERELVDGIVRNAPIPRAASHDATRRQVVYPAHVVGVYVIQAWHHGLATAVSALVPRLCAAMEDRVRSAHFDDEVVGFWLANVLELDAILRSAQGTVSSSTRRGGASGPDRGILAQARRDVERVFAAIYFPWVRALRKRIAKYVVPSVIEYQALPGFISKTAAVGAASLFRANVVGGSGARWTVDQLLDVVEKVWSTLQYYYVDAAVVDQTIAQLMAVVGVQGFNHLIMRKHFATWKRGMQVQYNVARVREWCMQHGQAAAAKHLDRLAQAAKVLQLTKASPSNVDVYVDDLLDVCDQLTPTQVAKLMAIYTVSEFETPLAPDVVRAVADRAVRSKRAGEGGETLLLAVPPDNDTSWYVRPEPRRVMALEAWIPPPDGAHEDGEGEDEDDEEVVDADEVPRVARLLQCVQTMAATASGNGGV</sequence>
<feature type="coiled-coil region" evidence="11">
    <location>
        <begin position="1051"/>
        <end position="1119"/>
    </location>
</feature>
<evidence type="ECO:0000256" key="12">
    <source>
        <dbReference type="SAM" id="MobiDB-lite"/>
    </source>
</evidence>
<dbReference type="OMA" id="WISASCT"/>
<dbReference type="FunFam" id="1.10.10.820:FF:000001">
    <property type="entry name" value="Myosin heavy chain"/>
    <property type="match status" value="1"/>
</dbReference>
<dbReference type="SUPFAM" id="SSF52540">
    <property type="entry name" value="P-loop containing nucleoside triphosphate hydrolases"/>
    <property type="match status" value="1"/>
</dbReference>
<dbReference type="GO" id="GO:0051015">
    <property type="term" value="F:actin filament binding"/>
    <property type="evidence" value="ECO:0007669"/>
    <property type="project" value="TreeGrafter"/>
</dbReference>
<evidence type="ECO:0000259" key="14">
    <source>
        <dbReference type="PROSITE" id="PS51456"/>
    </source>
</evidence>
<dbReference type="PROSITE" id="PS50096">
    <property type="entry name" value="IQ"/>
    <property type="match status" value="4"/>
</dbReference>
<keyword evidence="2" id="KW-0677">Repeat</keyword>
<feature type="domain" description="Myosin motor" evidence="14">
    <location>
        <begin position="106"/>
        <end position="817"/>
    </location>
</feature>
<name>A0A0L0T6W4_ALLM3</name>
<keyword evidence="6 11" id="KW-0175">Coiled coil</keyword>
<keyword evidence="5" id="KW-0112">Calmodulin-binding</keyword>
<evidence type="ECO:0000256" key="8">
    <source>
        <dbReference type="ARBA" id="ARBA00023175"/>
    </source>
</evidence>
<evidence type="ECO:0000256" key="2">
    <source>
        <dbReference type="ARBA" id="ARBA00022737"/>
    </source>
</evidence>
<dbReference type="InterPro" id="IPR002710">
    <property type="entry name" value="Dilute_dom"/>
</dbReference>
<dbReference type="Gene3D" id="3.40.850.10">
    <property type="entry name" value="Kinesin motor domain"/>
    <property type="match status" value="1"/>
</dbReference>
<dbReference type="InterPro" id="IPR036961">
    <property type="entry name" value="Kinesin_motor_dom_sf"/>
</dbReference>
<dbReference type="GO" id="GO:0007015">
    <property type="term" value="P:actin filament organization"/>
    <property type="evidence" value="ECO:0007669"/>
    <property type="project" value="TreeGrafter"/>
</dbReference>
<evidence type="ECO:0000256" key="6">
    <source>
        <dbReference type="ARBA" id="ARBA00023054"/>
    </source>
</evidence>
<evidence type="ECO:0000256" key="9">
    <source>
        <dbReference type="ARBA" id="ARBA00023203"/>
    </source>
</evidence>
<organism evidence="15 16">
    <name type="scientific">Allomyces macrogynus (strain ATCC 38327)</name>
    <name type="common">Allomyces javanicus var. macrogynus</name>
    <dbReference type="NCBI Taxonomy" id="578462"/>
    <lineage>
        <taxon>Eukaryota</taxon>
        <taxon>Fungi</taxon>
        <taxon>Fungi incertae sedis</taxon>
        <taxon>Blastocladiomycota</taxon>
        <taxon>Blastocladiomycetes</taxon>
        <taxon>Blastocladiales</taxon>
        <taxon>Blastocladiaceae</taxon>
        <taxon>Allomyces</taxon>
    </lineage>
</organism>
<dbReference type="SMART" id="SM01132">
    <property type="entry name" value="DIL"/>
    <property type="match status" value="1"/>
</dbReference>
<evidence type="ECO:0000259" key="13">
    <source>
        <dbReference type="PROSITE" id="PS51126"/>
    </source>
</evidence>
<dbReference type="eggNOG" id="KOG0160">
    <property type="taxonomic scope" value="Eukaryota"/>
</dbReference>
<evidence type="ECO:0000256" key="3">
    <source>
        <dbReference type="ARBA" id="ARBA00022741"/>
    </source>
</evidence>
<evidence type="ECO:0008006" key="17">
    <source>
        <dbReference type="Google" id="ProtNLM"/>
    </source>
</evidence>
<dbReference type="Gene3D" id="6.20.240.20">
    <property type="match status" value="1"/>
</dbReference>
<feature type="compositionally biased region" description="Acidic residues" evidence="12">
    <location>
        <begin position="1605"/>
        <end position="1618"/>
    </location>
</feature>
<evidence type="ECO:0000313" key="16">
    <source>
        <dbReference type="Proteomes" id="UP000054350"/>
    </source>
</evidence>
<dbReference type="CDD" id="cd01380">
    <property type="entry name" value="MYSc_Myo5"/>
    <property type="match status" value="1"/>
</dbReference>
<evidence type="ECO:0000256" key="7">
    <source>
        <dbReference type="ARBA" id="ARBA00023123"/>
    </source>
</evidence>
<feature type="region of interest" description="Disordered" evidence="12">
    <location>
        <begin position="1595"/>
        <end position="1618"/>
    </location>
</feature>
<dbReference type="GO" id="GO:0000146">
    <property type="term" value="F:microfilament motor activity"/>
    <property type="evidence" value="ECO:0007669"/>
    <property type="project" value="TreeGrafter"/>
</dbReference>
<dbReference type="SUPFAM" id="SSF50084">
    <property type="entry name" value="Myosin S1 fragment, N-terminal domain"/>
    <property type="match status" value="1"/>
</dbReference>
<dbReference type="GO" id="GO:0016459">
    <property type="term" value="C:myosin complex"/>
    <property type="evidence" value="ECO:0007669"/>
    <property type="project" value="UniProtKB-KW"/>
</dbReference>
<evidence type="ECO:0000256" key="10">
    <source>
        <dbReference type="PROSITE-ProRule" id="PRU00782"/>
    </source>
</evidence>
<evidence type="ECO:0000313" key="15">
    <source>
        <dbReference type="EMBL" id="KNE70528.1"/>
    </source>
</evidence>
<dbReference type="Proteomes" id="UP000054350">
    <property type="component" value="Unassembled WGS sequence"/>
</dbReference>